<dbReference type="InterPro" id="IPR050855">
    <property type="entry name" value="NDM-1-like"/>
</dbReference>
<dbReference type="Pfam" id="PF00753">
    <property type="entry name" value="Lactamase_B"/>
    <property type="match status" value="1"/>
</dbReference>
<dbReference type="RefSeq" id="WP_369312553.1">
    <property type="nucleotide sequence ID" value="NZ_JBEHZE010000001.1"/>
</dbReference>
<evidence type="ECO:0000256" key="2">
    <source>
        <dbReference type="ARBA" id="ARBA00001947"/>
    </source>
</evidence>
<keyword evidence="8 13" id="KW-0732">Signal</keyword>
<proteinExistence type="inferred from homology"/>
<name>A0ABV3Z1G1_9PROT</name>
<dbReference type="SMART" id="SM00849">
    <property type="entry name" value="Lactamase_B"/>
    <property type="match status" value="1"/>
</dbReference>
<dbReference type="NCBIfam" id="NF012229">
    <property type="entry name" value="bla_class_B_core"/>
    <property type="match status" value="1"/>
</dbReference>
<comment type="subcellular location">
    <subcellularLocation>
        <location evidence="3">Periplasm</location>
    </subcellularLocation>
</comment>
<evidence type="ECO:0000256" key="13">
    <source>
        <dbReference type="SAM" id="SignalP"/>
    </source>
</evidence>
<accession>A0ABV3Z1G1</accession>
<dbReference type="SUPFAM" id="SSF56281">
    <property type="entry name" value="Metallo-hydrolase/oxidoreductase"/>
    <property type="match status" value="1"/>
</dbReference>
<evidence type="ECO:0000313" key="15">
    <source>
        <dbReference type="EMBL" id="MEX6632629.1"/>
    </source>
</evidence>
<feature type="signal peptide" evidence="13">
    <location>
        <begin position="1"/>
        <end position="29"/>
    </location>
</feature>
<dbReference type="PROSITE" id="PS51257">
    <property type="entry name" value="PROKAR_LIPOPROTEIN"/>
    <property type="match status" value="1"/>
</dbReference>
<dbReference type="Gene3D" id="3.60.15.10">
    <property type="entry name" value="Ribonuclease Z/Hydroxyacylglutathione hydrolase-like"/>
    <property type="match status" value="1"/>
</dbReference>
<evidence type="ECO:0000256" key="10">
    <source>
        <dbReference type="ARBA" id="ARBA00022801"/>
    </source>
</evidence>
<dbReference type="GO" id="GO:0008800">
    <property type="term" value="F:beta-lactamase activity"/>
    <property type="evidence" value="ECO:0007669"/>
    <property type="project" value="UniProtKB-EC"/>
</dbReference>
<evidence type="ECO:0000256" key="8">
    <source>
        <dbReference type="ARBA" id="ARBA00022729"/>
    </source>
</evidence>
<evidence type="ECO:0000256" key="3">
    <source>
        <dbReference type="ARBA" id="ARBA00004418"/>
    </source>
</evidence>
<evidence type="ECO:0000256" key="1">
    <source>
        <dbReference type="ARBA" id="ARBA00001526"/>
    </source>
</evidence>
<comment type="similarity">
    <text evidence="4">Belongs to the metallo-beta-lactamase superfamily. Class-B beta-lactamase family.</text>
</comment>
<keyword evidence="10 15" id="KW-0378">Hydrolase</keyword>
<comment type="catalytic activity">
    <reaction evidence="1">
        <text>a beta-lactam + H2O = a substituted beta-amino acid</text>
        <dbReference type="Rhea" id="RHEA:20401"/>
        <dbReference type="ChEBI" id="CHEBI:15377"/>
        <dbReference type="ChEBI" id="CHEBI:35627"/>
        <dbReference type="ChEBI" id="CHEBI:140347"/>
        <dbReference type="EC" id="3.5.2.6"/>
    </reaction>
</comment>
<dbReference type="Proteomes" id="UP001560685">
    <property type="component" value="Unassembled WGS sequence"/>
</dbReference>
<sequence length="262" mass="28067">MKVRKIFLTAIIPLLSACTLLSGETVSEAAAVPAPSLEQIAPDVWVHKSYANIASYGLVLSQGLVIKTKEGIVLVDTAWTNDDTEELLNLVDQKLGTDPDMAIVTHAHQDKMGGVPALNKHGIGGRAHPLTNQDAPARSLSPTTYSILEHQDKENLMGWTENGIDHDGPITVYYPGPGHTHDNIVVYHAPTKVLFVGCLIRPGNSNSLGNTEDADLSQWAQSVHNVATTFPEAEIIVPSHASAGERALLDHTITLVEAANAQ</sequence>
<evidence type="ECO:0000259" key="14">
    <source>
        <dbReference type="SMART" id="SM00849"/>
    </source>
</evidence>
<evidence type="ECO:0000256" key="5">
    <source>
        <dbReference type="ARBA" id="ARBA00011245"/>
    </source>
</evidence>
<keyword evidence="7" id="KW-0479">Metal-binding</keyword>
<comment type="cofactor">
    <cofactor evidence="2">
        <name>Zn(2+)</name>
        <dbReference type="ChEBI" id="CHEBI:29105"/>
    </cofactor>
</comment>
<comment type="caution">
    <text evidence="15">The sequence shown here is derived from an EMBL/GenBank/DDBJ whole genome shotgun (WGS) entry which is preliminary data.</text>
</comment>
<keyword evidence="9" id="KW-0574">Periplasm</keyword>
<evidence type="ECO:0000256" key="7">
    <source>
        <dbReference type="ARBA" id="ARBA00022723"/>
    </source>
</evidence>
<dbReference type="EMBL" id="JBEHZE010000001">
    <property type="protein sequence ID" value="MEX6632629.1"/>
    <property type="molecule type" value="Genomic_DNA"/>
</dbReference>
<protein>
    <recommendedName>
        <fullName evidence="6">beta-lactamase</fullName>
        <ecNumber evidence="6">3.5.2.6</ecNumber>
    </recommendedName>
</protein>
<dbReference type="InterPro" id="IPR001279">
    <property type="entry name" value="Metallo-B-lactamas"/>
</dbReference>
<dbReference type="PANTHER" id="PTHR42951">
    <property type="entry name" value="METALLO-BETA-LACTAMASE DOMAIN-CONTAINING"/>
    <property type="match status" value="1"/>
</dbReference>
<comment type="subunit">
    <text evidence="5">Monomer.</text>
</comment>
<dbReference type="NCBIfam" id="NF033088">
    <property type="entry name" value="bla_subclass_B1"/>
    <property type="match status" value="1"/>
</dbReference>
<evidence type="ECO:0000256" key="12">
    <source>
        <dbReference type="ARBA" id="ARBA00023251"/>
    </source>
</evidence>
<reference evidence="15 16" key="1">
    <citation type="submission" date="2024-05" db="EMBL/GenBank/DDBJ databases">
        <title>Three bacterial strains, DH-69, EH-24, and ECK-19 isolated from coastal sediments.</title>
        <authorList>
            <person name="Ye Y.-Q."/>
            <person name="Du Z.-J."/>
        </authorList>
    </citation>
    <scope>NUCLEOTIDE SEQUENCE [LARGE SCALE GENOMIC DNA]</scope>
    <source>
        <strain evidence="15 16">ECK-19</strain>
    </source>
</reference>
<evidence type="ECO:0000256" key="4">
    <source>
        <dbReference type="ARBA" id="ARBA00005250"/>
    </source>
</evidence>
<evidence type="ECO:0000313" key="16">
    <source>
        <dbReference type="Proteomes" id="UP001560685"/>
    </source>
</evidence>
<dbReference type="InterPro" id="IPR036866">
    <property type="entry name" value="RibonucZ/Hydroxyglut_hydro"/>
</dbReference>
<feature type="domain" description="Metallo-beta-lactamase" evidence="14">
    <location>
        <begin position="60"/>
        <end position="240"/>
    </location>
</feature>
<keyword evidence="11" id="KW-0862">Zinc</keyword>
<keyword evidence="16" id="KW-1185">Reference proteome</keyword>
<organism evidence="15 16">
    <name type="scientific">Hyphococcus lacteus</name>
    <dbReference type="NCBI Taxonomy" id="3143536"/>
    <lineage>
        <taxon>Bacteria</taxon>
        <taxon>Pseudomonadati</taxon>
        <taxon>Pseudomonadota</taxon>
        <taxon>Alphaproteobacteria</taxon>
        <taxon>Parvularculales</taxon>
        <taxon>Parvularculaceae</taxon>
        <taxon>Hyphococcus</taxon>
    </lineage>
</organism>
<evidence type="ECO:0000256" key="9">
    <source>
        <dbReference type="ARBA" id="ARBA00022764"/>
    </source>
</evidence>
<keyword evidence="12" id="KW-0046">Antibiotic resistance</keyword>
<dbReference type="PANTHER" id="PTHR42951:SF4">
    <property type="entry name" value="ACYL-COENZYME A THIOESTERASE MBLAC2"/>
    <property type="match status" value="1"/>
</dbReference>
<gene>
    <name evidence="15" type="primary">bla</name>
    <name evidence="15" type="ORF">ABFZ84_03625</name>
</gene>
<feature type="chain" id="PRO_5047340705" description="beta-lactamase" evidence="13">
    <location>
        <begin position="30"/>
        <end position="262"/>
    </location>
</feature>
<dbReference type="InterPro" id="IPR058199">
    <property type="entry name" value="BlaB//VIM/IMP-1"/>
</dbReference>
<dbReference type="EC" id="3.5.2.6" evidence="6"/>
<evidence type="ECO:0000256" key="11">
    <source>
        <dbReference type="ARBA" id="ARBA00022833"/>
    </source>
</evidence>
<evidence type="ECO:0000256" key="6">
    <source>
        <dbReference type="ARBA" id="ARBA00012865"/>
    </source>
</evidence>